<evidence type="ECO:0000256" key="6">
    <source>
        <dbReference type="ARBA" id="ARBA00040774"/>
    </source>
</evidence>
<dbReference type="EMBL" id="MF997422">
    <property type="protein sequence ID" value="AVR57602.1"/>
    <property type="molecule type" value="Genomic_DNA"/>
</dbReference>
<comment type="subcellular location">
    <subcellularLocation>
        <location evidence="1">Mitochondrion</location>
    </subcellularLocation>
</comment>
<dbReference type="Pfam" id="PF00253">
    <property type="entry name" value="Ribosomal_S14"/>
    <property type="match status" value="1"/>
</dbReference>
<gene>
    <name evidence="8" type="primary">rps14</name>
</gene>
<dbReference type="AlphaFoldDB" id="A0A2R4A3F3"/>
<proteinExistence type="inferred from homology"/>
<accession>A0A2R4A3F3</accession>
<geneLocation type="mitochondrion" evidence="8"/>
<organism evidence="8">
    <name type="scientific">Nitzschia alba</name>
    <name type="common">Marine diatom</name>
    <dbReference type="NCBI Taxonomy" id="2858"/>
    <lineage>
        <taxon>Eukaryota</taxon>
        <taxon>Sar</taxon>
        <taxon>Stramenopiles</taxon>
        <taxon>Ochrophyta</taxon>
        <taxon>Bacillariophyta</taxon>
        <taxon>Bacillariophyceae</taxon>
        <taxon>Bacillariophycidae</taxon>
        <taxon>Bacillariales</taxon>
        <taxon>Bacillariaceae</taxon>
        <taxon>Nitzschia</taxon>
    </lineage>
</organism>
<name>A0A2R4A3F3_NITAL</name>
<dbReference type="InterPro" id="IPR001209">
    <property type="entry name" value="Ribosomal_uS14"/>
</dbReference>
<evidence type="ECO:0000256" key="4">
    <source>
        <dbReference type="ARBA" id="ARBA00023128"/>
    </source>
</evidence>
<evidence type="ECO:0000256" key="2">
    <source>
        <dbReference type="ARBA" id="ARBA00009083"/>
    </source>
</evidence>
<evidence type="ECO:0000256" key="7">
    <source>
        <dbReference type="ARBA" id="ARBA00042804"/>
    </source>
</evidence>
<dbReference type="GO" id="GO:0006412">
    <property type="term" value="P:translation"/>
    <property type="evidence" value="ECO:0007669"/>
    <property type="project" value="InterPro"/>
</dbReference>
<dbReference type="PANTHER" id="PTHR19836">
    <property type="entry name" value="30S RIBOSOMAL PROTEIN S14"/>
    <property type="match status" value="1"/>
</dbReference>
<evidence type="ECO:0000256" key="5">
    <source>
        <dbReference type="ARBA" id="ARBA00023274"/>
    </source>
</evidence>
<keyword evidence="4 8" id="KW-0496">Mitochondrion</keyword>
<keyword evidence="5" id="KW-0687">Ribonucleoprotein</keyword>
<evidence type="ECO:0000313" key="8">
    <source>
        <dbReference type="EMBL" id="AVR57602.1"/>
    </source>
</evidence>
<dbReference type="GeneID" id="36937458"/>
<dbReference type="GO" id="GO:0015935">
    <property type="term" value="C:small ribosomal subunit"/>
    <property type="evidence" value="ECO:0007669"/>
    <property type="project" value="TreeGrafter"/>
</dbReference>
<dbReference type="GO" id="GO:0005739">
    <property type="term" value="C:mitochondrion"/>
    <property type="evidence" value="ECO:0007669"/>
    <property type="project" value="UniProtKB-SubCell"/>
</dbReference>
<keyword evidence="3 8" id="KW-0689">Ribosomal protein</keyword>
<reference evidence="8" key="1">
    <citation type="submission" date="2017-09" db="EMBL/GenBank/DDBJ databases">
        <title>Comparative analysis of the mitochondrial genomes of 6 newly sequenced diatoms reveals group II introns in the barcoding region of cox1.</title>
        <authorList>
            <person name="Keepers K.G."/>
            <person name="Pogoda C.S."/>
            <person name="Kane N.C."/>
            <person name="Hamsher S.E."/>
            <person name="Stepanek J.G."/>
            <person name="Kociolek J.P."/>
        </authorList>
    </citation>
    <scope>NUCLEOTIDE SEQUENCE</scope>
</reference>
<evidence type="ECO:0000256" key="3">
    <source>
        <dbReference type="ARBA" id="ARBA00022980"/>
    </source>
</evidence>
<dbReference type="Gene3D" id="1.10.287.1480">
    <property type="match status" value="1"/>
</dbReference>
<dbReference type="SUPFAM" id="SSF57716">
    <property type="entry name" value="Glucocorticoid receptor-like (DNA-binding domain)"/>
    <property type="match status" value="1"/>
</dbReference>
<sequence length="99" mass="11715">MKKLFTKDKENRKTVKQLELQHFILKQISMNSNFLKTVRWNAIYKLSDFNKQGSKTVLSNRCVKTINKKTFHKFTNFSRTVFLKLVKSGQISGIRKSSW</sequence>
<evidence type="ECO:0000256" key="1">
    <source>
        <dbReference type="ARBA" id="ARBA00004173"/>
    </source>
</evidence>
<protein>
    <recommendedName>
        <fullName evidence="6">Small ribosomal subunit protein uS14m</fullName>
    </recommendedName>
    <alternativeName>
        <fullName evidence="7">Ribosomal protein S14, mitochondrial</fullName>
    </alternativeName>
</protein>
<dbReference type="RefSeq" id="YP_009485538.1">
    <property type="nucleotide sequence ID" value="NC_037729.1"/>
</dbReference>
<comment type="similarity">
    <text evidence="2">Belongs to the universal ribosomal protein uS14 family.</text>
</comment>
<dbReference type="PANTHER" id="PTHR19836:SF30">
    <property type="entry name" value="RIBOSOMAL PROTEIN S14"/>
    <property type="match status" value="1"/>
</dbReference>
<dbReference type="GO" id="GO:0003735">
    <property type="term" value="F:structural constituent of ribosome"/>
    <property type="evidence" value="ECO:0007669"/>
    <property type="project" value="InterPro"/>
</dbReference>